<dbReference type="SMART" id="SM00434">
    <property type="entry name" value="TOP4c"/>
    <property type="match status" value="1"/>
</dbReference>
<dbReference type="EC" id="5.6.2.2" evidence="7"/>
<dbReference type="InterPro" id="IPR006691">
    <property type="entry name" value="GyrA/parC_rep"/>
</dbReference>
<dbReference type="GO" id="GO:0003677">
    <property type="term" value="F:DNA binding"/>
    <property type="evidence" value="ECO:0007669"/>
    <property type="project" value="UniProtKB-UniRule"/>
</dbReference>
<dbReference type="InterPro" id="IPR013757">
    <property type="entry name" value="Topo_IIA_A_a_sf"/>
</dbReference>
<keyword evidence="6 7" id="KW-0413">Isomerase</keyword>
<feature type="site" description="Interaction with DNA" evidence="7">
    <location>
        <position position="81"/>
    </location>
</feature>
<dbReference type="Gene3D" id="1.10.268.10">
    <property type="entry name" value="Topoisomerase, domain 3"/>
    <property type="match status" value="1"/>
</dbReference>
<dbReference type="PANTHER" id="PTHR43493">
    <property type="entry name" value="DNA GYRASE/TOPOISOMERASE SUBUNIT A"/>
    <property type="match status" value="1"/>
</dbReference>
<dbReference type="InterPro" id="IPR035516">
    <property type="entry name" value="Gyrase/topoIV_suA_C"/>
</dbReference>
<comment type="similarity">
    <text evidence="7">Belongs to the type II topoisomerase GyrA/ParC subunit family. ParC type 1 subfamily.</text>
</comment>
<dbReference type="GO" id="GO:0007059">
    <property type="term" value="P:chromosome segregation"/>
    <property type="evidence" value="ECO:0007669"/>
    <property type="project" value="UniProtKB-UniRule"/>
</dbReference>
<evidence type="ECO:0000256" key="9">
    <source>
        <dbReference type="SAM" id="Coils"/>
    </source>
</evidence>
<feature type="site" description="Transition state stabilizer" evidence="7">
    <location>
        <position position="123"/>
    </location>
</feature>
<comment type="subunit">
    <text evidence="7">Heterotetramer composed of ParC and ParE.</text>
</comment>
<keyword evidence="5 7" id="KW-0472">Membrane</keyword>
<dbReference type="GO" id="GO:0005737">
    <property type="term" value="C:cytoplasm"/>
    <property type="evidence" value="ECO:0007669"/>
    <property type="project" value="TreeGrafter"/>
</dbReference>
<reference evidence="11 12" key="1">
    <citation type="submission" date="2018-10" db="EMBL/GenBank/DDBJ databases">
        <title>Transmission dynamics of multidrug resistant bacteria on intensive care unit surfaces.</title>
        <authorList>
            <person name="D'Souza A.W."/>
            <person name="Potter R.F."/>
            <person name="Wallace M."/>
            <person name="Shupe A."/>
            <person name="Patel S."/>
            <person name="Sun S."/>
            <person name="Gul D."/>
            <person name="Kwon J.H."/>
            <person name="Andleeb S."/>
            <person name="Burnham C.-A.D."/>
            <person name="Dantas G."/>
        </authorList>
    </citation>
    <scope>NUCLEOTIDE SEQUENCE [LARGE SCALE GENOMIC DNA]</scope>
    <source>
        <strain evidence="11 12">AJ_385</strain>
    </source>
</reference>
<keyword evidence="3 7" id="KW-0799">Topoisomerase</keyword>
<dbReference type="Pfam" id="PF00521">
    <property type="entry name" value="DNA_topoisoIV"/>
    <property type="match status" value="1"/>
</dbReference>
<comment type="catalytic activity">
    <reaction evidence="1 7 8">
        <text>ATP-dependent breakage, passage and rejoining of double-stranded DNA.</text>
        <dbReference type="EC" id="5.6.2.2"/>
    </reaction>
</comment>
<comment type="function">
    <text evidence="7">Topoisomerase IV is essential for chromosome segregation. It relaxes supercoiled DNA. Performs the decatenation events required during the replication of a circular DNA molecule.</text>
</comment>
<dbReference type="GO" id="GO:0003918">
    <property type="term" value="F:DNA topoisomerase type II (double strand cut, ATP-hydrolyzing) activity"/>
    <property type="evidence" value="ECO:0007669"/>
    <property type="project" value="UniProtKB-UniRule"/>
</dbReference>
<proteinExistence type="inferred from homology"/>
<dbReference type="PROSITE" id="PS52040">
    <property type="entry name" value="TOPO_IIA"/>
    <property type="match status" value="1"/>
</dbReference>
<dbReference type="GO" id="GO:0019897">
    <property type="term" value="C:extrinsic component of plasma membrane"/>
    <property type="evidence" value="ECO:0007669"/>
    <property type="project" value="UniProtKB-UniRule"/>
</dbReference>
<dbReference type="Pfam" id="PF03989">
    <property type="entry name" value="DNA_gyraseA_C"/>
    <property type="match status" value="2"/>
</dbReference>
<keyword evidence="2 7" id="KW-1003">Cell membrane</keyword>
<keyword evidence="9" id="KW-0175">Coiled coil</keyword>
<dbReference type="NCBIfam" id="TIGR01062">
    <property type="entry name" value="parC_Gneg"/>
    <property type="match status" value="1"/>
</dbReference>
<evidence type="ECO:0000256" key="4">
    <source>
        <dbReference type="ARBA" id="ARBA00023125"/>
    </source>
</evidence>
<dbReference type="InterPro" id="IPR005742">
    <property type="entry name" value="TopoIV_A_Gneg"/>
</dbReference>
<dbReference type="Gene3D" id="2.120.10.90">
    <property type="entry name" value="DNA gyrase/topoisomerase IV, subunit A, C-terminal"/>
    <property type="match status" value="1"/>
</dbReference>
<protein>
    <recommendedName>
        <fullName evidence="7">DNA topoisomerase 4 subunit A</fullName>
        <ecNumber evidence="7">5.6.2.2</ecNumber>
    </recommendedName>
    <alternativeName>
        <fullName evidence="7">Topoisomerase IV subunit A</fullName>
    </alternativeName>
</protein>
<dbReference type="SUPFAM" id="SSF56719">
    <property type="entry name" value="Type II DNA topoisomerase"/>
    <property type="match status" value="1"/>
</dbReference>
<evidence type="ECO:0000256" key="2">
    <source>
        <dbReference type="ARBA" id="ARBA00022475"/>
    </source>
</evidence>
<dbReference type="FunFam" id="1.10.268.10:FF:000001">
    <property type="entry name" value="DNA gyrase subunit A"/>
    <property type="match status" value="1"/>
</dbReference>
<evidence type="ECO:0000256" key="6">
    <source>
        <dbReference type="ARBA" id="ARBA00023235"/>
    </source>
</evidence>
<comment type="subcellular location">
    <subcellularLocation>
        <location evidence="7">Cell membrane</location>
        <topology evidence="7">Peripheral membrane protein</topology>
    </subcellularLocation>
</comment>
<evidence type="ECO:0000259" key="10">
    <source>
        <dbReference type="PROSITE" id="PS52040"/>
    </source>
</evidence>
<dbReference type="GO" id="GO:0006265">
    <property type="term" value="P:DNA topological change"/>
    <property type="evidence" value="ECO:0007669"/>
    <property type="project" value="UniProtKB-UniRule"/>
</dbReference>
<dbReference type="Gene3D" id="3.90.199.10">
    <property type="entry name" value="Topoisomerase II, domain 5"/>
    <property type="match status" value="1"/>
</dbReference>
<evidence type="ECO:0000256" key="7">
    <source>
        <dbReference type="HAMAP-Rule" id="MF_00936"/>
    </source>
</evidence>
<feature type="active site" description="O-(5'-phospho-DNA)-tyrosine intermediate" evidence="7 8">
    <location>
        <position position="124"/>
    </location>
</feature>
<dbReference type="InterPro" id="IPR050220">
    <property type="entry name" value="Type_II_DNA_Topoisomerases"/>
</dbReference>
<evidence type="ECO:0000313" key="11">
    <source>
        <dbReference type="EMBL" id="RSE26331.1"/>
    </source>
</evidence>
<dbReference type="RefSeq" id="WP_125273439.1">
    <property type="nucleotide sequence ID" value="NZ_RHXE01000004.1"/>
</dbReference>
<comment type="caution">
    <text evidence="11">The sequence shown here is derived from an EMBL/GenBank/DDBJ whole genome shotgun (WGS) entry which is preliminary data.</text>
</comment>
<organism evidence="11 12">
    <name type="scientific">Acinetobacter johnsonii</name>
    <dbReference type="NCBI Taxonomy" id="40214"/>
    <lineage>
        <taxon>Bacteria</taxon>
        <taxon>Pseudomonadati</taxon>
        <taxon>Pseudomonadota</taxon>
        <taxon>Gammaproteobacteria</taxon>
        <taxon>Moraxellales</taxon>
        <taxon>Moraxellaceae</taxon>
        <taxon>Acinetobacter</taxon>
    </lineage>
</organism>
<sequence>MTNLAHQATENRSVAEFTEQAYLNYAMYVIMDRALPHISDGLKPVQRRIVYAMSELGLKHSGKPKKSARTVGDVLGKYHPHGDSACYEAMVLMAQPFSYRYPFIEGQGNWGSPDDPKSFAAMRYTEAKLSQYSEVLLSELGQGTCDWQDNFDGSMKEPVTLPARIPNILLNGTTGIAVGMATDIPPHNLREVVKGTIALIRNPNLSDEKVAEYIPAPDLPTKAEIITPPEELLKIQSTGRGSYRMRSVYRIEKNEIVITDLPYQVSGSKVISQIADQMQAKKLPLVSDVRDESDHQNPTRLVIVLRSNRIDAEAVMSHLFATTDLESSYRVNMNMIGADGRPQVKSIRRILLEWIEIRKETVTRRLQYHLNKIEKRLHILGGLIIAYLNIDEVIRIIREEEHPKAELMSRFNIDDIQAEAILELKLRHLARLEEMEMRREQEELEAKAALIREQLANPESLKALIINELKDDAKKYGDDRRSPIVHRAEATAMSEQDFMPADPVTVVLSEAGWIRSAKGHEVDAENLNFRAGDQYLSHAQGKSNQRVYVLDESGRSYALAINSLPSARGLGEPLSSKLSPASGVGFKQVFIADDETEVVALSSKGYGFKTQAKQLDTNAKAGKAFLTLPEKATVMPLTSVDQATHLALLTSTGRLLILELSELPILNKGKGNKLIQLEEKDQIVFMTRLTLDEILQVVAGQQQLKLKGDDLEKYVGKRASKGQLLPRGYQKANKLLVQR</sequence>
<evidence type="ECO:0000256" key="5">
    <source>
        <dbReference type="ARBA" id="ARBA00023136"/>
    </source>
</evidence>
<feature type="site" description="Interaction with DNA" evidence="7">
    <location>
        <position position="79"/>
    </location>
</feature>
<feature type="site" description="Interaction with DNA" evidence="7">
    <location>
        <position position="43"/>
    </location>
</feature>
<dbReference type="NCBIfam" id="NF004044">
    <property type="entry name" value="PRK05561.1"/>
    <property type="match status" value="1"/>
</dbReference>
<dbReference type="InterPro" id="IPR002205">
    <property type="entry name" value="Topo_IIA_dom_A"/>
</dbReference>
<keyword evidence="4 7" id="KW-0238">DNA-binding</keyword>
<dbReference type="SUPFAM" id="SSF101904">
    <property type="entry name" value="GyrA/ParC C-terminal domain-like"/>
    <property type="match status" value="1"/>
</dbReference>
<evidence type="ECO:0000256" key="8">
    <source>
        <dbReference type="PROSITE-ProRule" id="PRU01384"/>
    </source>
</evidence>
<feature type="domain" description="Topo IIA-type catalytic" evidence="10">
    <location>
        <begin position="35"/>
        <end position="498"/>
    </location>
</feature>
<dbReference type="GO" id="GO:0009330">
    <property type="term" value="C:DNA topoisomerase type II (double strand cut, ATP-hydrolyzing) complex"/>
    <property type="evidence" value="ECO:0007669"/>
    <property type="project" value="TreeGrafter"/>
</dbReference>
<gene>
    <name evidence="7 11" type="primary">parC</name>
    <name evidence="11" type="ORF">EGT73_03405</name>
</gene>
<dbReference type="Gene3D" id="3.30.1360.40">
    <property type="match status" value="1"/>
</dbReference>
<dbReference type="InterPro" id="IPR013758">
    <property type="entry name" value="Topo_IIA_A/C_ab"/>
</dbReference>
<dbReference type="CDD" id="cd00187">
    <property type="entry name" value="TOP4c"/>
    <property type="match status" value="1"/>
</dbReference>
<evidence type="ECO:0000313" key="12">
    <source>
        <dbReference type="Proteomes" id="UP000277537"/>
    </source>
</evidence>
<dbReference type="HAMAP" id="MF_00936">
    <property type="entry name" value="ParC_type1"/>
    <property type="match status" value="1"/>
</dbReference>
<dbReference type="GO" id="GO:0005524">
    <property type="term" value="F:ATP binding"/>
    <property type="evidence" value="ECO:0007669"/>
    <property type="project" value="InterPro"/>
</dbReference>
<evidence type="ECO:0000256" key="1">
    <source>
        <dbReference type="ARBA" id="ARBA00000185"/>
    </source>
</evidence>
<accession>A0A3R9F594</accession>
<dbReference type="Proteomes" id="UP000277537">
    <property type="component" value="Unassembled WGS sequence"/>
</dbReference>
<dbReference type="InterPro" id="IPR013760">
    <property type="entry name" value="Topo_IIA-like_dom_sf"/>
</dbReference>
<evidence type="ECO:0000256" key="3">
    <source>
        <dbReference type="ARBA" id="ARBA00023029"/>
    </source>
</evidence>
<name>A0A3R9F594_ACIJO</name>
<feature type="coiled-coil region" evidence="9">
    <location>
        <begin position="425"/>
        <end position="457"/>
    </location>
</feature>
<dbReference type="PANTHER" id="PTHR43493:SF1">
    <property type="entry name" value="DNA TOPOISOMERASE 4 SUBUNIT A"/>
    <property type="match status" value="1"/>
</dbReference>
<dbReference type="AlphaFoldDB" id="A0A3R9F594"/>
<dbReference type="GO" id="GO:0005694">
    <property type="term" value="C:chromosome"/>
    <property type="evidence" value="ECO:0007669"/>
    <property type="project" value="InterPro"/>
</dbReference>
<dbReference type="EMBL" id="RHXE01000004">
    <property type="protein sequence ID" value="RSE26331.1"/>
    <property type="molecule type" value="Genomic_DNA"/>
</dbReference>